<dbReference type="Proteomes" id="UP000053688">
    <property type="component" value="Unassembled WGS sequence"/>
</dbReference>
<organism evidence="2 3">
    <name type="scientific">Candidatus Photodesmus katoptron Akat1</name>
    <dbReference type="NCBI Taxonomy" id="1236703"/>
    <lineage>
        <taxon>Bacteria</taxon>
        <taxon>Pseudomonadati</taxon>
        <taxon>Pseudomonadota</taxon>
        <taxon>Gammaproteobacteria</taxon>
        <taxon>Vibrionales</taxon>
        <taxon>Vibrionaceae</taxon>
        <taxon>Candidatus Photodesmus</taxon>
    </lineage>
</organism>
<proteinExistence type="predicted"/>
<dbReference type="EMBL" id="AMSD01000001">
    <property type="protein sequence ID" value="EPE37787.1"/>
    <property type="molecule type" value="Genomic_DNA"/>
</dbReference>
<dbReference type="AlphaFoldDB" id="S3DH89"/>
<evidence type="ECO:0000256" key="1">
    <source>
        <dbReference type="SAM" id="Phobius"/>
    </source>
</evidence>
<protein>
    <recommendedName>
        <fullName evidence="4">DUF445 domain-containing protein</fullName>
    </recommendedName>
</protein>
<dbReference type="STRING" id="28176.CF66_2169"/>
<keyword evidence="3" id="KW-1185">Reference proteome</keyword>
<evidence type="ECO:0008006" key="4">
    <source>
        <dbReference type="Google" id="ProtNLM"/>
    </source>
</evidence>
<keyword evidence="1" id="KW-1133">Transmembrane helix</keyword>
<feature type="transmembrane region" description="Helical" evidence="1">
    <location>
        <begin position="192"/>
        <end position="213"/>
    </location>
</feature>
<evidence type="ECO:0000313" key="2">
    <source>
        <dbReference type="EMBL" id="EPE37787.1"/>
    </source>
</evidence>
<reference evidence="2 3" key="1">
    <citation type="journal article" date="2014" name="Environ. Microbiol.">
        <title>Genomic signatures of obligate host dependence in the luminous bacterial symbiont of a vertebrate.</title>
        <authorList>
            <person name="Hendry T.A."/>
            <person name="de Wet J.R."/>
            <person name="Dunlap P.V."/>
        </authorList>
    </citation>
    <scope>NUCLEOTIDE SEQUENCE [LARGE SCALE GENOMIC DNA]</scope>
    <source>
        <strain evidence="2 3">Akat1</strain>
    </source>
</reference>
<keyword evidence="1" id="KW-0472">Membrane</keyword>
<gene>
    <name evidence="2" type="ORF">O1U_0249</name>
</gene>
<accession>S3DH89</accession>
<evidence type="ECO:0000313" key="3">
    <source>
        <dbReference type="Proteomes" id="UP000053688"/>
    </source>
</evidence>
<sequence>MNNQLFFYTGLFAFSGSITNYLAVYMLFEKIPYIYGSGVIPSKFKEFKSSIKNLMMEEFFTKENIDTIMKKELFHNKSIDFKLILNKINFEPTFSSLIQVISESSFGGMLNMFGGKEALYPLKEPFVRKVKKSIIEITQSKEIQNIIQEQLHTSLIKKDIQENITHIIEKRLKELTPKLVKEMIKKIIKEHLGWLVVWGGLFGGLIGIISSFIQM</sequence>
<dbReference type="eggNOG" id="COG2733">
    <property type="taxonomic scope" value="Bacteria"/>
</dbReference>
<comment type="caution">
    <text evidence="2">The sequence shown here is derived from an EMBL/GenBank/DDBJ whole genome shotgun (WGS) entry which is preliminary data.</text>
</comment>
<dbReference type="PANTHER" id="PTHR38568">
    <property type="entry name" value="DUF445 DOMAIN-CONTAINING PROTEIN-RELATED"/>
    <property type="match status" value="1"/>
</dbReference>
<dbReference type="PATRIC" id="fig|1236703.3.peg.238"/>
<dbReference type="PANTHER" id="PTHR38568:SF1">
    <property type="entry name" value="DUF445 DOMAIN-CONTAINING PROTEIN"/>
    <property type="match status" value="1"/>
</dbReference>
<keyword evidence="1" id="KW-0812">Transmembrane</keyword>
<feature type="transmembrane region" description="Helical" evidence="1">
    <location>
        <begin position="6"/>
        <end position="28"/>
    </location>
</feature>
<name>S3DH89_9GAMM</name>